<dbReference type="SUPFAM" id="SSF52317">
    <property type="entry name" value="Class I glutamine amidotransferase-like"/>
    <property type="match status" value="1"/>
</dbReference>
<dbReference type="Pfam" id="PF01965">
    <property type="entry name" value="DJ-1_PfpI"/>
    <property type="match status" value="1"/>
</dbReference>
<dbReference type="InterPro" id="IPR029062">
    <property type="entry name" value="Class_I_gatase-like"/>
</dbReference>
<dbReference type="InterPro" id="IPR002818">
    <property type="entry name" value="DJ-1/PfpI"/>
</dbReference>
<organism evidence="4 5">
    <name type="scientific">Achromobacter pestifer</name>
    <dbReference type="NCBI Taxonomy" id="1353889"/>
    <lineage>
        <taxon>Bacteria</taxon>
        <taxon>Pseudomonadati</taxon>
        <taxon>Pseudomonadota</taxon>
        <taxon>Betaproteobacteria</taxon>
        <taxon>Burkholderiales</taxon>
        <taxon>Alcaligenaceae</taxon>
        <taxon>Achromobacter</taxon>
    </lineage>
</organism>
<feature type="domain" description="HTH araC/xylS-type" evidence="3">
    <location>
        <begin position="221"/>
        <end position="319"/>
    </location>
</feature>
<name>A0A6S6ZSP7_9BURK</name>
<sequence length="324" mass="34575">MTPSRPFRRTVVIAIHEGAAALDLAGPMDVFSAANTVLGEGHGYQTLLISHAGAPTRLSNGTRVLPDLSYDDAPGPYDIVLAAGGPSPSEDPVQAEWLRTAAPLAGVHGSICTGAFALGRAGLLDGHTVTTHWEYAAELAARYPAARVEPDRIYVRSGALITSAGVTSGIDLALALVAGDHGAELALQIARRLVVLAQRQGGQSQFSPYLTAPLTDGSPIARAQAFVMDNVGHAFTVQALADAAGISARSFARHFRQHTGMTPHDFIEQARIDAARRVLESTRLPLKSVAYDCGFGNADNMRRVFMKRLQVSPADYRQRFLRDE</sequence>
<evidence type="ECO:0000259" key="3">
    <source>
        <dbReference type="PROSITE" id="PS01124"/>
    </source>
</evidence>
<dbReference type="RefSeq" id="WP_175177204.1">
    <property type="nucleotide sequence ID" value="NZ_CADIJX010000007.1"/>
</dbReference>
<keyword evidence="2" id="KW-0804">Transcription</keyword>
<dbReference type="Gene3D" id="3.40.50.880">
    <property type="match status" value="1"/>
</dbReference>
<dbReference type="EMBL" id="CADIJX010000007">
    <property type="protein sequence ID" value="CAB3692229.1"/>
    <property type="molecule type" value="Genomic_DNA"/>
</dbReference>
<dbReference type="Pfam" id="PF12833">
    <property type="entry name" value="HTH_18"/>
    <property type="match status" value="1"/>
</dbReference>
<gene>
    <name evidence="4" type="primary">cdhR_4</name>
    <name evidence="4" type="ORF">LMG3431_04937</name>
</gene>
<proteinExistence type="predicted"/>
<reference evidence="4 5" key="1">
    <citation type="submission" date="2020-04" db="EMBL/GenBank/DDBJ databases">
        <authorList>
            <person name="De Canck E."/>
        </authorList>
    </citation>
    <scope>NUCLEOTIDE SEQUENCE [LARGE SCALE GENOMIC DNA]</scope>
    <source>
        <strain evidence="4 5">LMG 3431</strain>
    </source>
</reference>
<dbReference type="PROSITE" id="PS01124">
    <property type="entry name" value="HTH_ARAC_FAMILY_2"/>
    <property type="match status" value="1"/>
</dbReference>
<dbReference type="GO" id="GO:0003700">
    <property type="term" value="F:DNA-binding transcription factor activity"/>
    <property type="evidence" value="ECO:0007669"/>
    <property type="project" value="InterPro"/>
</dbReference>
<dbReference type="InterPro" id="IPR009057">
    <property type="entry name" value="Homeodomain-like_sf"/>
</dbReference>
<dbReference type="GO" id="GO:0043565">
    <property type="term" value="F:sequence-specific DNA binding"/>
    <property type="evidence" value="ECO:0007669"/>
    <property type="project" value="InterPro"/>
</dbReference>
<dbReference type="PANTHER" id="PTHR43130:SF3">
    <property type="entry name" value="HTH-TYPE TRANSCRIPTIONAL REGULATOR RV1931C"/>
    <property type="match status" value="1"/>
</dbReference>
<evidence type="ECO:0000313" key="5">
    <source>
        <dbReference type="Proteomes" id="UP000494108"/>
    </source>
</evidence>
<evidence type="ECO:0000256" key="1">
    <source>
        <dbReference type="ARBA" id="ARBA00023015"/>
    </source>
</evidence>
<evidence type="ECO:0000256" key="2">
    <source>
        <dbReference type="ARBA" id="ARBA00023163"/>
    </source>
</evidence>
<keyword evidence="5" id="KW-1185">Reference proteome</keyword>
<dbReference type="Proteomes" id="UP000494108">
    <property type="component" value="Unassembled WGS sequence"/>
</dbReference>
<dbReference type="SMART" id="SM00342">
    <property type="entry name" value="HTH_ARAC"/>
    <property type="match status" value="1"/>
</dbReference>
<protein>
    <submittedName>
        <fullName evidence="4">HTH-type transcriptional regulator CdhR</fullName>
    </submittedName>
</protein>
<dbReference type="SUPFAM" id="SSF46689">
    <property type="entry name" value="Homeodomain-like"/>
    <property type="match status" value="2"/>
</dbReference>
<dbReference type="PANTHER" id="PTHR43130">
    <property type="entry name" value="ARAC-FAMILY TRANSCRIPTIONAL REGULATOR"/>
    <property type="match status" value="1"/>
</dbReference>
<dbReference type="AlphaFoldDB" id="A0A6S6ZSP7"/>
<dbReference type="InterPro" id="IPR018060">
    <property type="entry name" value="HTH_AraC"/>
</dbReference>
<evidence type="ECO:0000313" key="4">
    <source>
        <dbReference type="EMBL" id="CAB3692229.1"/>
    </source>
</evidence>
<dbReference type="InterPro" id="IPR052158">
    <property type="entry name" value="INH-QAR"/>
</dbReference>
<dbReference type="Gene3D" id="1.10.10.60">
    <property type="entry name" value="Homeodomain-like"/>
    <property type="match status" value="1"/>
</dbReference>
<keyword evidence="1" id="KW-0805">Transcription regulation</keyword>
<dbReference type="CDD" id="cd03137">
    <property type="entry name" value="GATase1_AraC_1"/>
    <property type="match status" value="1"/>
</dbReference>
<accession>A0A6S6ZSP7</accession>